<name>A0ABY4XLJ3_9BACT</name>
<accession>A0ABY4XLJ3</accession>
<feature type="domain" description="Glycosyl transferase family 1" evidence="1">
    <location>
        <begin position="212"/>
        <end position="369"/>
    </location>
</feature>
<evidence type="ECO:0000259" key="1">
    <source>
        <dbReference type="Pfam" id="PF00534"/>
    </source>
</evidence>
<dbReference type="RefSeq" id="WP_235164373.1">
    <property type="nucleotide sequence ID" value="NZ_CP098805.1"/>
</dbReference>
<dbReference type="GO" id="GO:0016757">
    <property type="term" value="F:glycosyltransferase activity"/>
    <property type="evidence" value="ECO:0007669"/>
    <property type="project" value="UniProtKB-KW"/>
</dbReference>
<dbReference type="Pfam" id="PF00534">
    <property type="entry name" value="Glycos_transf_1"/>
    <property type="match status" value="1"/>
</dbReference>
<sequence>MKILRVIPSMDPSIGGPCQGIRNSIPELTKLGIENEVVCMDAQDADYLGMDSFPIKALGPSKGPWGYCEKLIPHLVSNFHLYNIVIIHGLWQYHSYAVNKAAAIYKKKFPNKATPIIYVMPHGMLDPWFQKAKERRIKAIRNYFFWKFFESDVVNNSDGVLFTCLEELRLARRPFRPYRPKKEINVGYGIIAPPAYTTDMDIAFRSACPTLGDDAYLLFLSRIDQKKGVDLLIKAYLLLKQKGISLPKLVIAGPGMETSYGDQLLVLASNTTDILFPGMLRGNAKWGAFYGCEAFILPSHQENFGIAVVEAMACEKPVLISNQINIWREIDAGKGGMIEPDNASGAASLIMRWVALSGAEKQIMGKNASNTFQELFTTEKAAKQMFQQILQPAKTTNKLS</sequence>
<dbReference type="Gene3D" id="3.40.50.2000">
    <property type="entry name" value="Glycogen Phosphorylase B"/>
    <property type="match status" value="2"/>
</dbReference>
<keyword evidence="3" id="KW-1185">Reference proteome</keyword>
<protein>
    <submittedName>
        <fullName evidence="2">Glycosyltransferase</fullName>
        <ecNumber evidence="2">2.4.-.-</ecNumber>
    </submittedName>
</protein>
<evidence type="ECO:0000313" key="2">
    <source>
        <dbReference type="EMBL" id="USJ31319.1"/>
    </source>
</evidence>
<organism evidence="2 3">
    <name type="scientific">Dyadobacter chenhuakuii</name>
    <dbReference type="NCBI Taxonomy" id="2909339"/>
    <lineage>
        <taxon>Bacteria</taxon>
        <taxon>Pseudomonadati</taxon>
        <taxon>Bacteroidota</taxon>
        <taxon>Cytophagia</taxon>
        <taxon>Cytophagales</taxon>
        <taxon>Spirosomataceae</taxon>
        <taxon>Dyadobacter</taxon>
    </lineage>
</organism>
<dbReference type="Proteomes" id="UP001055420">
    <property type="component" value="Chromosome"/>
</dbReference>
<dbReference type="EMBL" id="CP098805">
    <property type="protein sequence ID" value="USJ31319.1"/>
    <property type="molecule type" value="Genomic_DNA"/>
</dbReference>
<proteinExistence type="predicted"/>
<dbReference type="InterPro" id="IPR001296">
    <property type="entry name" value="Glyco_trans_1"/>
</dbReference>
<keyword evidence="2" id="KW-0808">Transferase</keyword>
<evidence type="ECO:0000313" key="3">
    <source>
        <dbReference type="Proteomes" id="UP001055420"/>
    </source>
</evidence>
<reference evidence="2" key="1">
    <citation type="submission" date="2022-06" db="EMBL/GenBank/DDBJ databases">
        <title>Novel species in genus Dyadobacter.</title>
        <authorList>
            <person name="Ma C."/>
        </authorList>
    </citation>
    <scope>NUCLEOTIDE SEQUENCE</scope>
    <source>
        <strain evidence="2">CY22</strain>
    </source>
</reference>
<dbReference type="PANTHER" id="PTHR45947:SF13">
    <property type="entry name" value="TRANSFERASE"/>
    <property type="match status" value="1"/>
</dbReference>
<gene>
    <name evidence="2" type="ORF">NFI80_00975</name>
</gene>
<dbReference type="InterPro" id="IPR050194">
    <property type="entry name" value="Glycosyltransferase_grp1"/>
</dbReference>
<keyword evidence="2" id="KW-0328">Glycosyltransferase</keyword>
<dbReference type="EC" id="2.4.-.-" evidence="2"/>
<dbReference type="PANTHER" id="PTHR45947">
    <property type="entry name" value="SULFOQUINOVOSYL TRANSFERASE SQD2"/>
    <property type="match status" value="1"/>
</dbReference>
<dbReference type="SUPFAM" id="SSF53756">
    <property type="entry name" value="UDP-Glycosyltransferase/glycogen phosphorylase"/>
    <property type="match status" value="1"/>
</dbReference>